<proteinExistence type="predicted"/>
<sequence length="202" mass="22168">MRVLLKLGLVLFGLVYTSAPSITFAHNVGTATSTVSEGTTPGQLQNYAAEQYERFMGYHRDIYKTHNGLNVVAVKSSQDRYLVLGTCTVNKKPYMATLSVPRSMDSQKVGIIVFENKENEPLVFSKAVMGNYIYIAGVANGGAIAKVKINGRKDNFVSEVPVSKDGYFLSVIKHNTNNDRDNNPLVIKGLNEQGKTVSTHYA</sequence>
<dbReference type="RefSeq" id="WP_275475890.1">
    <property type="nucleotide sequence ID" value="NZ_CP162940.1"/>
</dbReference>
<keyword evidence="1" id="KW-0732">Signal</keyword>
<feature type="signal peptide" evidence="1">
    <location>
        <begin position="1"/>
        <end position="25"/>
    </location>
</feature>
<gene>
    <name evidence="2" type="ORF">KKP3000_003906</name>
</gene>
<protein>
    <submittedName>
        <fullName evidence="2">Uncharacterized protein</fullName>
    </submittedName>
</protein>
<keyword evidence="3" id="KW-1185">Reference proteome</keyword>
<reference evidence="2 3" key="1">
    <citation type="journal article" date="2024" name="Int. J. Mol. Sci.">
        <title>Exploration of Alicyclobacillus spp. Genome in Search of Antibiotic Resistance.</title>
        <authorList>
            <person name="Bucka-Kolendo J."/>
            <person name="Kiousi D.E."/>
            <person name="Dekowska A."/>
            <person name="Mikolajczuk-Szczyrba A."/>
            <person name="Karadedos D.M."/>
            <person name="Michael P."/>
            <person name="Galanis A."/>
            <person name="Sokolowska B."/>
        </authorList>
    </citation>
    <scope>NUCLEOTIDE SEQUENCE [LARGE SCALE GENOMIC DNA]</scope>
    <source>
        <strain evidence="2 3">KKP 3000</strain>
    </source>
</reference>
<evidence type="ECO:0000256" key="1">
    <source>
        <dbReference type="SAM" id="SignalP"/>
    </source>
</evidence>
<dbReference type="EMBL" id="JBDXSU010000060">
    <property type="protein sequence ID" value="MFB5193265.1"/>
    <property type="molecule type" value="Genomic_DNA"/>
</dbReference>
<evidence type="ECO:0000313" key="2">
    <source>
        <dbReference type="EMBL" id="MFB5193265.1"/>
    </source>
</evidence>
<accession>A0ABV5ALY1</accession>
<feature type="chain" id="PRO_5046790335" evidence="1">
    <location>
        <begin position="26"/>
        <end position="202"/>
    </location>
</feature>
<organism evidence="2 3">
    <name type="scientific">Alicyclobacillus fastidiosus</name>
    <dbReference type="NCBI Taxonomy" id="392011"/>
    <lineage>
        <taxon>Bacteria</taxon>
        <taxon>Bacillati</taxon>
        <taxon>Bacillota</taxon>
        <taxon>Bacilli</taxon>
        <taxon>Bacillales</taxon>
        <taxon>Alicyclobacillaceae</taxon>
        <taxon>Alicyclobacillus</taxon>
    </lineage>
</organism>
<evidence type="ECO:0000313" key="3">
    <source>
        <dbReference type="Proteomes" id="UP001579974"/>
    </source>
</evidence>
<comment type="caution">
    <text evidence="2">The sequence shown here is derived from an EMBL/GenBank/DDBJ whole genome shotgun (WGS) entry which is preliminary data.</text>
</comment>
<name>A0ABV5ALY1_9BACL</name>
<dbReference type="Proteomes" id="UP001579974">
    <property type="component" value="Unassembled WGS sequence"/>
</dbReference>